<dbReference type="AlphaFoldDB" id="A0A1G6MET1"/>
<organism evidence="2 3">
    <name type="scientific">Prauserella marina</name>
    <dbReference type="NCBI Taxonomy" id="530584"/>
    <lineage>
        <taxon>Bacteria</taxon>
        <taxon>Bacillati</taxon>
        <taxon>Actinomycetota</taxon>
        <taxon>Actinomycetes</taxon>
        <taxon>Pseudonocardiales</taxon>
        <taxon>Pseudonocardiaceae</taxon>
        <taxon>Prauserella</taxon>
    </lineage>
</organism>
<evidence type="ECO:0000313" key="2">
    <source>
        <dbReference type="EMBL" id="SDC54023.1"/>
    </source>
</evidence>
<feature type="region of interest" description="Disordered" evidence="1">
    <location>
        <begin position="80"/>
        <end position="100"/>
    </location>
</feature>
<evidence type="ECO:0000256" key="1">
    <source>
        <dbReference type="SAM" id="MobiDB-lite"/>
    </source>
</evidence>
<dbReference type="STRING" id="530584.SAMN05421630_102493"/>
<feature type="region of interest" description="Disordered" evidence="1">
    <location>
        <begin position="175"/>
        <end position="199"/>
    </location>
</feature>
<dbReference type="EMBL" id="FMZE01000002">
    <property type="protein sequence ID" value="SDC54023.1"/>
    <property type="molecule type" value="Genomic_DNA"/>
</dbReference>
<gene>
    <name evidence="2" type="ORF">SAMN05421630_102493</name>
</gene>
<sequence>MSQTAGMTLRHGRGSDVSWEDFYRRRDLIDAVLDAAKAGKQHEPPWRAVPEAIREFGGEERLLLALQYKWSQVLGGRLRVENSGPEDAGDPRGGKDDTDQVDAVARAWLSAERDNATLRGLLDSATAASPALRAANDAELRMLAITAGLAEPGEPDAEVTEVGNAFVALLRERRRHPGQRPARKANPLGQLLRALAPTA</sequence>
<proteinExistence type="predicted"/>
<keyword evidence="3" id="KW-1185">Reference proteome</keyword>
<reference evidence="2 3" key="1">
    <citation type="submission" date="2016-10" db="EMBL/GenBank/DDBJ databases">
        <authorList>
            <person name="de Groot N.N."/>
        </authorList>
    </citation>
    <scope>NUCLEOTIDE SEQUENCE [LARGE SCALE GENOMIC DNA]</scope>
    <source>
        <strain evidence="2 3">CGMCC 4.5506</strain>
    </source>
</reference>
<protein>
    <submittedName>
        <fullName evidence="2">Uncharacterized protein</fullName>
    </submittedName>
</protein>
<dbReference type="Proteomes" id="UP000199494">
    <property type="component" value="Unassembled WGS sequence"/>
</dbReference>
<evidence type="ECO:0000313" key="3">
    <source>
        <dbReference type="Proteomes" id="UP000199494"/>
    </source>
</evidence>
<accession>A0A1G6MET1</accession>
<name>A0A1G6MET1_9PSEU</name>
<feature type="compositionally biased region" description="Basic and acidic residues" evidence="1">
    <location>
        <begin position="89"/>
        <end position="98"/>
    </location>
</feature>